<evidence type="ECO:0000313" key="1">
    <source>
        <dbReference type="EMBL" id="MDR7302232.1"/>
    </source>
</evidence>
<dbReference type="EMBL" id="JAVDXW010000001">
    <property type="protein sequence ID" value="MDR7302232.1"/>
    <property type="molecule type" value="Genomic_DNA"/>
</dbReference>
<gene>
    <name evidence="1" type="ORF">JOF55_002413</name>
</gene>
<organism evidence="1 2">
    <name type="scientific">Haloactinomyces albus</name>
    <dbReference type="NCBI Taxonomy" id="1352928"/>
    <lineage>
        <taxon>Bacteria</taxon>
        <taxon>Bacillati</taxon>
        <taxon>Actinomycetota</taxon>
        <taxon>Actinomycetes</taxon>
        <taxon>Actinopolysporales</taxon>
        <taxon>Actinopolysporaceae</taxon>
        <taxon>Haloactinomyces</taxon>
    </lineage>
</organism>
<dbReference type="RefSeq" id="WP_310273593.1">
    <property type="nucleotide sequence ID" value="NZ_JAVDXW010000001.1"/>
</dbReference>
<keyword evidence="2" id="KW-1185">Reference proteome</keyword>
<proteinExistence type="predicted"/>
<evidence type="ECO:0000313" key="2">
    <source>
        <dbReference type="Proteomes" id="UP001180845"/>
    </source>
</evidence>
<protein>
    <submittedName>
        <fullName evidence="1">Uncharacterized protein</fullName>
    </submittedName>
</protein>
<dbReference type="AlphaFoldDB" id="A0AAE4CNN8"/>
<comment type="caution">
    <text evidence="1">The sequence shown here is derived from an EMBL/GenBank/DDBJ whole genome shotgun (WGS) entry which is preliminary data.</text>
</comment>
<accession>A0AAE4CNN8</accession>
<name>A0AAE4CNN8_9ACTN</name>
<sequence length="163" mass="17955">MTAVMEHTAARTLIDETLFSRLATRITIDHGMDHDMAERIMDQALAFLAAAATNRCAPISPSPMVDIGWHTFILYTREYAEFCQRIAGRFIHHVPDDESDTADRVSAHDEGRSPTLVAIEHAGYAIDPELWPLTDGSCGPCHEEGNCAASGKDGNENTDKRTK</sequence>
<reference evidence="1" key="1">
    <citation type="submission" date="2023-07" db="EMBL/GenBank/DDBJ databases">
        <title>Sequencing the genomes of 1000 actinobacteria strains.</title>
        <authorList>
            <person name="Klenk H.-P."/>
        </authorList>
    </citation>
    <scope>NUCLEOTIDE SEQUENCE</scope>
    <source>
        <strain evidence="1">DSM 45977</strain>
    </source>
</reference>
<dbReference type="Proteomes" id="UP001180845">
    <property type="component" value="Unassembled WGS sequence"/>
</dbReference>